<name>A0AAN8T1H6_SOLBU</name>
<organism evidence="1 2">
    <name type="scientific">Solanum bulbocastanum</name>
    <name type="common">Wild potato</name>
    <dbReference type="NCBI Taxonomy" id="147425"/>
    <lineage>
        <taxon>Eukaryota</taxon>
        <taxon>Viridiplantae</taxon>
        <taxon>Streptophyta</taxon>
        <taxon>Embryophyta</taxon>
        <taxon>Tracheophyta</taxon>
        <taxon>Spermatophyta</taxon>
        <taxon>Magnoliopsida</taxon>
        <taxon>eudicotyledons</taxon>
        <taxon>Gunneridae</taxon>
        <taxon>Pentapetalae</taxon>
        <taxon>asterids</taxon>
        <taxon>lamiids</taxon>
        <taxon>Solanales</taxon>
        <taxon>Solanaceae</taxon>
        <taxon>Solanoideae</taxon>
        <taxon>Solaneae</taxon>
        <taxon>Solanum</taxon>
    </lineage>
</organism>
<comment type="caution">
    <text evidence="1">The sequence shown here is derived from an EMBL/GenBank/DDBJ whole genome shotgun (WGS) entry which is preliminary data.</text>
</comment>
<protein>
    <submittedName>
        <fullName evidence="1">Uncharacterized protein</fullName>
    </submittedName>
</protein>
<evidence type="ECO:0000313" key="1">
    <source>
        <dbReference type="EMBL" id="KAK6779943.1"/>
    </source>
</evidence>
<dbReference type="AlphaFoldDB" id="A0AAN8T1H6"/>
<dbReference type="Proteomes" id="UP001371456">
    <property type="component" value="Unassembled WGS sequence"/>
</dbReference>
<sequence>MLTMPNIEVYIIDPGCSNHSPLSINFVQQVELRSRPFRFLNNQTQHVKFQETVQTVWQDSAGGNKMMRVWQKLKKVKQGLKFLNKTEFQGVKMRINMLRQKLYDIQRAMRLPGQPLNMIETERETKMNLEKWLKVEESIMRQKSRVQRLKLGNGNTAYFHARLRNRIAQNRITSLISANGSIVTTTNDIEDKILDFYKINY</sequence>
<accession>A0AAN8T1H6</accession>
<dbReference type="EMBL" id="JBANQN010000009">
    <property type="protein sequence ID" value="KAK6779943.1"/>
    <property type="molecule type" value="Genomic_DNA"/>
</dbReference>
<reference evidence="1 2" key="1">
    <citation type="submission" date="2024-02" db="EMBL/GenBank/DDBJ databases">
        <title>de novo genome assembly of Solanum bulbocastanum strain 11H21.</title>
        <authorList>
            <person name="Hosaka A.J."/>
        </authorList>
    </citation>
    <scope>NUCLEOTIDE SEQUENCE [LARGE SCALE GENOMIC DNA]</scope>
    <source>
        <tissue evidence="1">Young leaves</tissue>
    </source>
</reference>
<keyword evidence="2" id="KW-1185">Reference proteome</keyword>
<evidence type="ECO:0000313" key="2">
    <source>
        <dbReference type="Proteomes" id="UP001371456"/>
    </source>
</evidence>
<proteinExistence type="predicted"/>
<gene>
    <name evidence="1" type="ORF">RDI58_022127</name>
</gene>